<dbReference type="PANTHER" id="PTHR37984">
    <property type="entry name" value="PROTEIN CBG26694"/>
    <property type="match status" value="1"/>
</dbReference>
<sequence>MVFQEMNSRCQVDLIGMQSQPDNDFKFIFVYQDHLTKFVQLRALKSKRAEEVACNLIDIFTIFGAPSILQSDNGREFRNRIVEEACAMWPDLKIVHGKPRHSQTQGSVERANQDIENMLSSWLESNRTSKWSEGLRFVQLMKNRAFHEGNKCTPYEAMFGTPVKVGLKTSSFPNDSIEHLRTEEELQTLINTVNNASENTNSEIEDDSDANNNDSSQNDPPPEVKFETQKEDEAAVPLIQTDILSRQEQVKKYRMSAKEGLESQAKKMLKVSNLKFPSGKVGNTVKLRVPDVDRARSDPRNLLAVILEVQNEEFYQLGTKQGRLSHLYTRN</sequence>
<evidence type="ECO:0000313" key="3">
    <source>
        <dbReference type="EMBL" id="KAK2580372.1"/>
    </source>
</evidence>
<evidence type="ECO:0000259" key="2">
    <source>
        <dbReference type="PROSITE" id="PS50994"/>
    </source>
</evidence>
<dbReference type="InterPro" id="IPR036397">
    <property type="entry name" value="RNaseH_sf"/>
</dbReference>
<dbReference type="SUPFAM" id="SSF53098">
    <property type="entry name" value="Ribonuclease H-like"/>
    <property type="match status" value="1"/>
</dbReference>
<comment type="caution">
    <text evidence="3">The sequence shown here is derived from an EMBL/GenBank/DDBJ whole genome shotgun (WGS) entry which is preliminary data.</text>
</comment>
<dbReference type="InterPro" id="IPR012337">
    <property type="entry name" value="RNaseH-like_sf"/>
</dbReference>
<feature type="region of interest" description="Disordered" evidence="1">
    <location>
        <begin position="194"/>
        <end position="232"/>
    </location>
</feature>
<reference evidence="3" key="2">
    <citation type="journal article" date="2023" name="Commun. Biol.">
        <title>Intrasexual cuticular hydrocarbon dimorphism in a wasp sheds light on hydrocarbon biosynthesis genes in Hymenoptera.</title>
        <authorList>
            <person name="Moris V.C."/>
            <person name="Podsiadlowski L."/>
            <person name="Martin S."/>
            <person name="Oeyen J.P."/>
            <person name="Donath A."/>
            <person name="Petersen M."/>
            <person name="Wilbrandt J."/>
            <person name="Misof B."/>
            <person name="Liedtke D."/>
            <person name="Thamm M."/>
            <person name="Scheiner R."/>
            <person name="Schmitt T."/>
            <person name="Niehuis O."/>
        </authorList>
    </citation>
    <scope>NUCLEOTIDE SEQUENCE</scope>
    <source>
        <strain evidence="3">GBR_01_08_01A</strain>
    </source>
</reference>
<dbReference type="InterPro" id="IPR050951">
    <property type="entry name" value="Retrovirus_Pol_polyprotein"/>
</dbReference>
<dbReference type="Proteomes" id="UP001258017">
    <property type="component" value="Unassembled WGS sequence"/>
</dbReference>
<accession>A0AAD9RIH5</accession>
<proteinExistence type="predicted"/>
<gene>
    <name evidence="3" type="ORF">KPH14_001004</name>
</gene>
<dbReference type="Gene3D" id="3.30.420.10">
    <property type="entry name" value="Ribonuclease H-like superfamily/Ribonuclease H"/>
    <property type="match status" value="1"/>
</dbReference>
<evidence type="ECO:0000313" key="4">
    <source>
        <dbReference type="Proteomes" id="UP001258017"/>
    </source>
</evidence>
<protein>
    <recommendedName>
        <fullName evidence="2">Integrase catalytic domain-containing protein</fullName>
    </recommendedName>
</protein>
<organism evidence="3 4">
    <name type="scientific">Odynerus spinipes</name>
    <dbReference type="NCBI Taxonomy" id="1348599"/>
    <lineage>
        <taxon>Eukaryota</taxon>
        <taxon>Metazoa</taxon>
        <taxon>Ecdysozoa</taxon>
        <taxon>Arthropoda</taxon>
        <taxon>Hexapoda</taxon>
        <taxon>Insecta</taxon>
        <taxon>Pterygota</taxon>
        <taxon>Neoptera</taxon>
        <taxon>Endopterygota</taxon>
        <taxon>Hymenoptera</taxon>
        <taxon>Apocrita</taxon>
        <taxon>Aculeata</taxon>
        <taxon>Vespoidea</taxon>
        <taxon>Vespidae</taxon>
        <taxon>Eumeninae</taxon>
        <taxon>Odynerus</taxon>
    </lineage>
</organism>
<reference evidence="3" key="1">
    <citation type="submission" date="2021-08" db="EMBL/GenBank/DDBJ databases">
        <authorList>
            <person name="Misof B."/>
            <person name="Oliver O."/>
            <person name="Podsiadlowski L."/>
            <person name="Donath A."/>
            <person name="Peters R."/>
            <person name="Mayer C."/>
            <person name="Rust J."/>
            <person name="Gunkel S."/>
            <person name="Lesny P."/>
            <person name="Martin S."/>
            <person name="Oeyen J.P."/>
            <person name="Petersen M."/>
            <person name="Panagiotis P."/>
            <person name="Wilbrandt J."/>
            <person name="Tanja T."/>
        </authorList>
    </citation>
    <scope>NUCLEOTIDE SEQUENCE</scope>
    <source>
        <strain evidence="3">GBR_01_08_01A</strain>
        <tissue evidence="3">Thorax + abdomen</tissue>
    </source>
</reference>
<name>A0AAD9RIH5_9HYME</name>
<evidence type="ECO:0000256" key="1">
    <source>
        <dbReference type="SAM" id="MobiDB-lite"/>
    </source>
</evidence>
<dbReference type="GO" id="GO:0015074">
    <property type="term" value="P:DNA integration"/>
    <property type="evidence" value="ECO:0007669"/>
    <property type="project" value="InterPro"/>
</dbReference>
<keyword evidence="4" id="KW-1185">Reference proteome</keyword>
<feature type="domain" description="Integrase catalytic" evidence="2">
    <location>
        <begin position="1"/>
        <end position="162"/>
    </location>
</feature>
<dbReference type="PROSITE" id="PS50994">
    <property type="entry name" value="INTEGRASE"/>
    <property type="match status" value="1"/>
</dbReference>
<dbReference type="InterPro" id="IPR001584">
    <property type="entry name" value="Integrase_cat-core"/>
</dbReference>
<dbReference type="GO" id="GO:0003676">
    <property type="term" value="F:nucleic acid binding"/>
    <property type="evidence" value="ECO:0007669"/>
    <property type="project" value="InterPro"/>
</dbReference>
<dbReference type="PANTHER" id="PTHR37984:SF5">
    <property type="entry name" value="PROTEIN NYNRIN-LIKE"/>
    <property type="match status" value="1"/>
</dbReference>
<feature type="compositionally biased region" description="Basic and acidic residues" evidence="1">
    <location>
        <begin position="222"/>
        <end position="232"/>
    </location>
</feature>
<dbReference type="AlphaFoldDB" id="A0AAD9RIH5"/>
<dbReference type="EMBL" id="JAIFRP010000057">
    <property type="protein sequence ID" value="KAK2580372.1"/>
    <property type="molecule type" value="Genomic_DNA"/>
</dbReference>